<sequence>MMLLFFRDEGAVNYLYRTYAGNQKQPKADSQPTVSTSEGQYTVPQRPTRKSRSAVITRLVTVEIWDRKPVEHALVTNGSVSQPEAAAESFNRDEERKEGNPQEDGSDEGGVDGGDSDEEEDEDVEIIMDPAPTVY</sequence>
<keyword evidence="3" id="KW-1185">Reference proteome</keyword>
<protein>
    <submittedName>
        <fullName evidence="2">Uncharacterized protein</fullName>
    </submittedName>
</protein>
<proteinExistence type="predicted"/>
<reference evidence="2 3" key="1">
    <citation type="submission" date="2024-01" db="EMBL/GenBank/DDBJ databases">
        <title>A draft genome for a cacao thread blight-causing isolate of Paramarasmius palmivorus.</title>
        <authorList>
            <person name="Baruah I.K."/>
            <person name="Bukari Y."/>
            <person name="Amoako-Attah I."/>
            <person name="Meinhardt L.W."/>
            <person name="Bailey B.A."/>
            <person name="Cohen S.P."/>
        </authorList>
    </citation>
    <scope>NUCLEOTIDE SEQUENCE [LARGE SCALE GENOMIC DNA]</scope>
    <source>
        <strain evidence="2 3">GH-12</strain>
    </source>
</reference>
<feature type="compositionally biased region" description="Basic and acidic residues" evidence="1">
    <location>
        <begin position="90"/>
        <end position="100"/>
    </location>
</feature>
<dbReference type="EMBL" id="JAYKXP010000162">
    <property type="protein sequence ID" value="KAK7021825.1"/>
    <property type="molecule type" value="Genomic_DNA"/>
</dbReference>
<dbReference type="Proteomes" id="UP001383192">
    <property type="component" value="Unassembled WGS sequence"/>
</dbReference>
<feature type="compositionally biased region" description="Acidic residues" evidence="1">
    <location>
        <begin position="104"/>
        <end position="126"/>
    </location>
</feature>
<gene>
    <name evidence="2" type="ORF">VNI00_017269</name>
</gene>
<dbReference type="AlphaFoldDB" id="A0AAW0B885"/>
<evidence type="ECO:0000313" key="2">
    <source>
        <dbReference type="EMBL" id="KAK7021825.1"/>
    </source>
</evidence>
<feature type="compositionally biased region" description="Polar residues" evidence="1">
    <location>
        <begin position="22"/>
        <end position="45"/>
    </location>
</feature>
<evidence type="ECO:0000313" key="3">
    <source>
        <dbReference type="Proteomes" id="UP001383192"/>
    </source>
</evidence>
<comment type="caution">
    <text evidence="2">The sequence shown here is derived from an EMBL/GenBank/DDBJ whole genome shotgun (WGS) entry which is preliminary data.</text>
</comment>
<evidence type="ECO:0000256" key="1">
    <source>
        <dbReference type="SAM" id="MobiDB-lite"/>
    </source>
</evidence>
<name>A0AAW0B885_9AGAR</name>
<accession>A0AAW0B885</accession>
<feature type="region of interest" description="Disordered" evidence="1">
    <location>
        <begin position="74"/>
        <end position="135"/>
    </location>
</feature>
<feature type="region of interest" description="Disordered" evidence="1">
    <location>
        <begin position="22"/>
        <end position="53"/>
    </location>
</feature>
<organism evidence="2 3">
    <name type="scientific">Paramarasmius palmivorus</name>
    <dbReference type="NCBI Taxonomy" id="297713"/>
    <lineage>
        <taxon>Eukaryota</taxon>
        <taxon>Fungi</taxon>
        <taxon>Dikarya</taxon>
        <taxon>Basidiomycota</taxon>
        <taxon>Agaricomycotina</taxon>
        <taxon>Agaricomycetes</taxon>
        <taxon>Agaricomycetidae</taxon>
        <taxon>Agaricales</taxon>
        <taxon>Marasmiineae</taxon>
        <taxon>Marasmiaceae</taxon>
        <taxon>Paramarasmius</taxon>
    </lineage>
</organism>